<feature type="domain" description="K Homology" evidence="9">
    <location>
        <begin position="211"/>
        <end position="284"/>
    </location>
</feature>
<dbReference type="InterPro" id="IPR036555">
    <property type="entry name" value="NusA_N_sf"/>
</dbReference>
<evidence type="ECO:0000256" key="3">
    <source>
        <dbReference type="ARBA" id="ARBA00022814"/>
    </source>
</evidence>
<dbReference type="SMART" id="SM00322">
    <property type="entry name" value="KH"/>
    <property type="match status" value="2"/>
</dbReference>
<keyword evidence="2 7" id="KW-0963">Cytoplasm</keyword>
<sequence length="365" mass="39886">MTMLKARTEFASALNQVCSERGIDPETVVETIKEAVLAAYKRDFNFEEGWEYGAEINPETGATRLFSWQEGQEDKKKAITPPGFGRIAAQVAKQVLLQKIREAEKSALISEYRQKIGSLTNGMILRFEGPNIIVDIGKAEAVMPPIDQARLERYQPNQRLTFYVRTIEDLGKGEQVVVSRANEGLVEKLFRREVPEVASGSVEIKKVAREAGGRSKVAVASTQAGVDPVGSCVGQKGVRVQAVIDELEGEKIDIIQYSDEPTKFIIAALSPAEGVKVELDEAEKVATVTVPEDQLSLAIGKDGQNVRLASRLTGYKIDIKGSQPPAEAPTKKATVNKATVKKAKKPAKKVKKAVKEKSPAKKSRE</sequence>
<dbReference type="Gene3D" id="2.40.50.140">
    <property type="entry name" value="Nucleic acid-binding proteins"/>
    <property type="match status" value="1"/>
</dbReference>
<accession>A0A2M6XB92</accession>
<dbReference type="Proteomes" id="UP000231214">
    <property type="component" value="Unassembled WGS sequence"/>
</dbReference>
<evidence type="ECO:0000256" key="6">
    <source>
        <dbReference type="ARBA" id="ARBA00023163"/>
    </source>
</evidence>
<dbReference type="CDD" id="cd02134">
    <property type="entry name" value="KH-II_NusA_rpt1"/>
    <property type="match status" value="1"/>
</dbReference>
<dbReference type="SUPFAM" id="SSF50249">
    <property type="entry name" value="Nucleic acid-binding proteins"/>
    <property type="match status" value="1"/>
</dbReference>
<evidence type="ECO:0000256" key="8">
    <source>
        <dbReference type="SAM" id="MobiDB-lite"/>
    </source>
</evidence>
<keyword evidence="1 7" id="KW-0806">Transcription termination</keyword>
<dbReference type="Gene3D" id="3.30.300.20">
    <property type="match status" value="2"/>
</dbReference>
<evidence type="ECO:0000259" key="9">
    <source>
        <dbReference type="SMART" id="SM00322"/>
    </source>
</evidence>
<evidence type="ECO:0000256" key="7">
    <source>
        <dbReference type="HAMAP-Rule" id="MF_00945"/>
    </source>
</evidence>
<dbReference type="InterPro" id="IPR012340">
    <property type="entry name" value="NA-bd_OB-fold"/>
</dbReference>
<dbReference type="Gene3D" id="3.30.1480.10">
    <property type="entry name" value="NusA, N-terminal domain"/>
    <property type="match status" value="1"/>
</dbReference>
<dbReference type="InterPro" id="IPR025249">
    <property type="entry name" value="TF_NusA_KH_1st"/>
</dbReference>
<dbReference type="SUPFAM" id="SSF54814">
    <property type="entry name" value="Prokaryotic type KH domain (KH-domain type II)"/>
    <property type="match status" value="2"/>
</dbReference>
<dbReference type="GO" id="GO:0006353">
    <property type="term" value="P:DNA-templated transcription termination"/>
    <property type="evidence" value="ECO:0007669"/>
    <property type="project" value="UniProtKB-UniRule"/>
</dbReference>
<dbReference type="GO" id="GO:0031564">
    <property type="term" value="P:transcription antitermination"/>
    <property type="evidence" value="ECO:0007669"/>
    <property type="project" value="UniProtKB-UniRule"/>
</dbReference>
<dbReference type="EMBL" id="PEZK01000012">
    <property type="protein sequence ID" value="PIU02344.1"/>
    <property type="molecule type" value="Genomic_DNA"/>
</dbReference>
<dbReference type="SUPFAM" id="SSF69705">
    <property type="entry name" value="Transcription factor NusA, N-terminal domain"/>
    <property type="match status" value="1"/>
</dbReference>
<dbReference type="Pfam" id="PF13184">
    <property type="entry name" value="KH_NusA_1st"/>
    <property type="match status" value="1"/>
</dbReference>
<feature type="compositionally biased region" description="Basic residues" evidence="8">
    <location>
        <begin position="339"/>
        <end position="352"/>
    </location>
</feature>
<dbReference type="GO" id="GO:0003700">
    <property type="term" value="F:DNA-binding transcription factor activity"/>
    <property type="evidence" value="ECO:0007669"/>
    <property type="project" value="InterPro"/>
</dbReference>
<reference evidence="11" key="1">
    <citation type="submission" date="2017-09" db="EMBL/GenBank/DDBJ databases">
        <title>Depth-based differentiation of microbial function through sediment-hosted aquifers and enrichment of novel symbionts in the deep terrestrial subsurface.</title>
        <authorList>
            <person name="Probst A.J."/>
            <person name="Ladd B."/>
            <person name="Jarett J.K."/>
            <person name="Geller-Mcgrath D.E."/>
            <person name="Sieber C.M.K."/>
            <person name="Emerson J.B."/>
            <person name="Anantharaman K."/>
            <person name="Thomas B.C."/>
            <person name="Malmstrom R."/>
            <person name="Stieglmeier M."/>
            <person name="Klingl A."/>
            <person name="Woyke T."/>
            <person name="Ryan C.M."/>
            <person name="Banfield J.F."/>
        </authorList>
    </citation>
    <scope>NUCLEOTIDE SEQUENCE [LARGE SCALE GENOMIC DNA]</scope>
</reference>
<dbReference type="InterPro" id="IPR004087">
    <property type="entry name" value="KH_dom"/>
</dbReference>
<evidence type="ECO:0000256" key="5">
    <source>
        <dbReference type="ARBA" id="ARBA00023015"/>
    </source>
</evidence>
<keyword evidence="6 7" id="KW-0804">Transcription</keyword>
<comment type="subunit">
    <text evidence="7">Monomer. Binds directly to the core enzyme of the DNA-dependent RNA polymerase and to nascent RNA.</text>
</comment>
<dbReference type="Pfam" id="PF26594">
    <property type="entry name" value="KH_NusA_2nd"/>
    <property type="match status" value="1"/>
</dbReference>
<keyword evidence="4 7" id="KW-0694">RNA-binding</keyword>
<proteinExistence type="inferred from homology"/>
<protein>
    <recommendedName>
        <fullName evidence="7">Transcription termination/antitermination protein NusA</fullName>
    </recommendedName>
</protein>
<comment type="function">
    <text evidence="7">Participates in both transcription termination and antitermination.</text>
</comment>
<dbReference type="GO" id="GO:0003723">
    <property type="term" value="F:RNA binding"/>
    <property type="evidence" value="ECO:0007669"/>
    <property type="project" value="UniProtKB-UniRule"/>
</dbReference>
<evidence type="ECO:0000256" key="2">
    <source>
        <dbReference type="ARBA" id="ARBA00022490"/>
    </source>
</evidence>
<comment type="caution">
    <text evidence="10">The sequence shown here is derived from an EMBL/GenBank/DDBJ whole genome shotgun (WGS) entry which is preliminary data.</text>
</comment>
<dbReference type="FunFam" id="3.30.300.20:FF:000005">
    <property type="entry name" value="Transcription termination/antitermination protein NusA"/>
    <property type="match status" value="1"/>
</dbReference>
<evidence type="ECO:0000313" key="11">
    <source>
        <dbReference type="Proteomes" id="UP000231214"/>
    </source>
</evidence>
<dbReference type="PANTHER" id="PTHR22648">
    <property type="entry name" value="TRANSCRIPTION TERMINATION FACTOR NUSA"/>
    <property type="match status" value="1"/>
</dbReference>
<dbReference type="InterPro" id="IPR010213">
    <property type="entry name" value="TF_NusA"/>
</dbReference>
<dbReference type="AlphaFoldDB" id="A0A2M6XB92"/>
<feature type="region of interest" description="Disordered" evidence="8">
    <location>
        <begin position="320"/>
        <end position="365"/>
    </location>
</feature>
<dbReference type="Pfam" id="PF08529">
    <property type="entry name" value="NusA_N"/>
    <property type="match status" value="2"/>
</dbReference>
<dbReference type="PANTHER" id="PTHR22648:SF0">
    <property type="entry name" value="TRANSCRIPTION TERMINATION_ANTITERMINATION PROTEIN NUSA"/>
    <property type="match status" value="1"/>
</dbReference>
<evidence type="ECO:0000313" key="10">
    <source>
        <dbReference type="EMBL" id="PIU02344.1"/>
    </source>
</evidence>
<dbReference type="CDD" id="cd04455">
    <property type="entry name" value="S1_NusA"/>
    <property type="match status" value="1"/>
</dbReference>
<dbReference type="InterPro" id="IPR013735">
    <property type="entry name" value="TF_NusA_N"/>
</dbReference>
<feature type="domain" description="K Homology" evidence="9">
    <location>
        <begin position="285"/>
        <end position="359"/>
    </location>
</feature>
<dbReference type="InterPro" id="IPR030842">
    <property type="entry name" value="TF_NusA_bacterial"/>
</dbReference>
<dbReference type="InterPro" id="IPR058582">
    <property type="entry name" value="KH_NusA_2nd"/>
</dbReference>
<dbReference type="GO" id="GO:0005829">
    <property type="term" value="C:cytosol"/>
    <property type="evidence" value="ECO:0007669"/>
    <property type="project" value="TreeGrafter"/>
</dbReference>
<evidence type="ECO:0000256" key="1">
    <source>
        <dbReference type="ARBA" id="ARBA00022472"/>
    </source>
</evidence>
<dbReference type="FunFam" id="3.30.300.20:FF:000002">
    <property type="entry name" value="Transcription termination/antitermination protein NusA"/>
    <property type="match status" value="1"/>
</dbReference>
<name>A0A2M6XB92_9BACT</name>
<keyword evidence="5 7" id="KW-0805">Transcription regulation</keyword>
<keyword evidence="3 7" id="KW-0889">Transcription antitermination</keyword>
<dbReference type="HAMAP" id="MF_00945_B">
    <property type="entry name" value="NusA_B"/>
    <property type="match status" value="1"/>
</dbReference>
<dbReference type="CDD" id="cd22529">
    <property type="entry name" value="KH-II_NusA_rpt2"/>
    <property type="match status" value="1"/>
</dbReference>
<organism evidence="10 11">
    <name type="scientific">Candidatus Shapirobacteria bacterium CG09_land_8_20_14_0_10_49_15</name>
    <dbReference type="NCBI Taxonomy" id="1974482"/>
    <lineage>
        <taxon>Bacteria</taxon>
        <taxon>Candidatus Shapironibacteriota</taxon>
    </lineage>
</organism>
<dbReference type="InterPro" id="IPR009019">
    <property type="entry name" value="KH_sf_prok-type"/>
</dbReference>
<dbReference type="InterPro" id="IPR015946">
    <property type="entry name" value="KH_dom-like_a/b"/>
</dbReference>
<comment type="similarity">
    <text evidence="7">Belongs to the NusA family.</text>
</comment>
<comment type="subcellular location">
    <subcellularLocation>
        <location evidence="7">Cytoplasm</location>
    </subcellularLocation>
</comment>
<dbReference type="NCBIfam" id="TIGR01953">
    <property type="entry name" value="NusA"/>
    <property type="match status" value="1"/>
</dbReference>
<dbReference type="PROSITE" id="PS50084">
    <property type="entry name" value="KH_TYPE_1"/>
    <property type="match status" value="1"/>
</dbReference>
<gene>
    <name evidence="7" type="primary">nusA</name>
    <name evidence="10" type="ORF">COT66_00730</name>
</gene>
<evidence type="ECO:0000256" key="4">
    <source>
        <dbReference type="ARBA" id="ARBA00022884"/>
    </source>
</evidence>